<dbReference type="Proteomes" id="UP001150581">
    <property type="component" value="Unassembled WGS sequence"/>
</dbReference>
<comment type="caution">
    <text evidence="1">The sequence shown here is derived from an EMBL/GenBank/DDBJ whole genome shotgun (WGS) entry which is preliminary data.</text>
</comment>
<keyword evidence="1" id="KW-0436">Ligase</keyword>
<proteinExistence type="predicted"/>
<name>A0ACC1IKW7_9FUNG</name>
<gene>
    <name evidence="1" type="primary">FAA2_3</name>
    <name evidence="1" type="ORF">LPJ66_003266</name>
</gene>
<dbReference type="EMBL" id="JANBPG010000318">
    <property type="protein sequence ID" value="KAJ1897600.1"/>
    <property type="molecule type" value="Genomic_DNA"/>
</dbReference>
<sequence length="679" mass="74580">MKSYLVPDSAEQGYSAIMRRRGNEDGMFHDPAPHVTTVYELFQHRVNLSPNTNLIGSRKFDPLTRKFGDYEWTSAAQAAELVEQFGRGLDHVYQKHAPAAATTGDGSGEQQQALGIYSINRPEWLLAEFAGFRSSKYSVALYDTLGADSIEFIIEHSSVAVVVCSIDKVPKLLKLKDKLPSLQAIISMDLFADHGKNPVALPFTVNSIRILHEWAKSKGVALYDMSEVAYMGISSPIPPRLPKPSDLCTICYTSGTTGEPKGAMATHASYAFSAKSGSVAVPCDNSVYMSFLPLAHCFERNIIYAGMVNNGSTGFYSGDVLGIADDAQALRPTVMAGVPRLFNRIYDRIAAATLYGPGLSGVIARTAIRQKMERLEAGHGTTHPFWDRIVCRKIRQAFGGCLEVMISGSAPIDAKVLNFLRVALAVTFVEGYASTECNATATVSLYDENKAGHVGVPNPGIDIRLRDVSEMNYLATDKPCPRGEVLIRGKSVFSGYYKDPEKTKAVFDGEWLITGDVGQFNEDGNLKIIDRRKNILKLAQGEYVAVEFLETVYSRCPLIQNIFVHGDSLKSSLVAVVVPDPETFLPWAQKITGNKVASLAELCKNEQVVGALLVELRVLGRETKLQGFEIVREIHCDSVPFDIEGNGLLTATFKLKRNIAKEYYAVQIQNMYAKITKPK</sequence>
<evidence type="ECO:0000313" key="1">
    <source>
        <dbReference type="EMBL" id="KAJ1897600.1"/>
    </source>
</evidence>
<dbReference type="EC" id="6.2.1.3" evidence="1"/>
<accession>A0ACC1IKW7</accession>
<organism evidence="1 2">
    <name type="scientific">Kickxella alabastrina</name>
    <dbReference type="NCBI Taxonomy" id="61397"/>
    <lineage>
        <taxon>Eukaryota</taxon>
        <taxon>Fungi</taxon>
        <taxon>Fungi incertae sedis</taxon>
        <taxon>Zoopagomycota</taxon>
        <taxon>Kickxellomycotina</taxon>
        <taxon>Kickxellomycetes</taxon>
        <taxon>Kickxellales</taxon>
        <taxon>Kickxellaceae</taxon>
        <taxon>Kickxella</taxon>
    </lineage>
</organism>
<evidence type="ECO:0000313" key="2">
    <source>
        <dbReference type="Proteomes" id="UP001150581"/>
    </source>
</evidence>
<protein>
    <submittedName>
        <fullName evidence="1">Medium-chain fatty acid-CoA ligase faa2</fullName>
        <ecNumber evidence="1">6.2.1.3</ecNumber>
    </submittedName>
</protein>
<keyword evidence="2" id="KW-1185">Reference proteome</keyword>
<reference evidence="1" key="1">
    <citation type="submission" date="2022-07" db="EMBL/GenBank/DDBJ databases">
        <title>Phylogenomic reconstructions and comparative analyses of Kickxellomycotina fungi.</title>
        <authorList>
            <person name="Reynolds N.K."/>
            <person name="Stajich J.E."/>
            <person name="Barry K."/>
            <person name="Grigoriev I.V."/>
            <person name="Crous P."/>
            <person name="Smith M.E."/>
        </authorList>
    </citation>
    <scope>NUCLEOTIDE SEQUENCE</scope>
    <source>
        <strain evidence="1">Benny 63K</strain>
    </source>
</reference>